<dbReference type="GO" id="GO:0016884">
    <property type="term" value="F:carbon-nitrogen ligase activity, with glutamine as amido-N-donor"/>
    <property type="evidence" value="ECO:0007669"/>
    <property type="project" value="InterPro"/>
</dbReference>
<dbReference type="PANTHER" id="PTHR28055:SF1">
    <property type="entry name" value="ALTERED INHERITANCE OF MITOCHONDRIA PROTEIN 41, MITOCHONDRIAL"/>
    <property type="match status" value="1"/>
</dbReference>
<accession>A0A1G2TH07</accession>
<name>A0A1G2TH07_9BACT</name>
<gene>
    <name evidence="1" type="ORF">A3D49_01785</name>
</gene>
<dbReference type="AlphaFoldDB" id="A0A1G2TH07"/>
<dbReference type="Proteomes" id="UP000177279">
    <property type="component" value="Unassembled WGS sequence"/>
</dbReference>
<evidence type="ECO:0008006" key="3">
    <source>
        <dbReference type="Google" id="ProtNLM"/>
    </source>
</evidence>
<comment type="caution">
    <text evidence="1">The sequence shown here is derived from an EMBL/GenBank/DDBJ whole genome shotgun (WGS) entry which is preliminary data.</text>
</comment>
<sequence length="150" mass="16681">MSLQTDIKAQMIEAMKAKEAVKLSVIRGLMAAFTNELVAKKRKPDEELSDEDALAVISRGVKQRKDSIEQFEKGGRKDLVDAEKAEMAVLEAYLPTQMSAEEVEAYVRTKFEAEKPEKEKKNQFMGSVMKELKGKADGMVVKAAVDKLLG</sequence>
<dbReference type="InterPro" id="IPR003789">
    <property type="entry name" value="Asn/Gln_tRNA_amidoTrase-B-like"/>
</dbReference>
<dbReference type="PANTHER" id="PTHR28055">
    <property type="entry name" value="ALTERED INHERITANCE OF MITOCHONDRIA PROTEIN 41, MITOCHONDRIAL"/>
    <property type="match status" value="1"/>
</dbReference>
<protein>
    <recommendedName>
        <fullName evidence="3">Glutamyl-tRNA amidotransferase</fullName>
    </recommendedName>
</protein>
<dbReference type="InterPro" id="IPR019004">
    <property type="entry name" value="YqeY/Aim41"/>
</dbReference>
<dbReference type="SUPFAM" id="SSF89095">
    <property type="entry name" value="GatB/YqeY motif"/>
    <property type="match status" value="1"/>
</dbReference>
<dbReference type="Gene3D" id="1.10.1510.10">
    <property type="entry name" value="Uncharacterised protein YqeY/AIM41 PF09424, N-terminal domain"/>
    <property type="match status" value="1"/>
</dbReference>
<reference evidence="1 2" key="1">
    <citation type="journal article" date="2016" name="Nat. Commun.">
        <title>Thousands of microbial genomes shed light on interconnected biogeochemical processes in an aquifer system.</title>
        <authorList>
            <person name="Anantharaman K."/>
            <person name="Brown C.T."/>
            <person name="Hug L.A."/>
            <person name="Sharon I."/>
            <person name="Castelle C.J."/>
            <person name="Probst A.J."/>
            <person name="Thomas B.C."/>
            <person name="Singh A."/>
            <person name="Wilkins M.J."/>
            <person name="Karaoz U."/>
            <person name="Brodie E.L."/>
            <person name="Williams K.H."/>
            <person name="Hubbard S.S."/>
            <person name="Banfield J.F."/>
        </authorList>
    </citation>
    <scope>NUCLEOTIDE SEQUENCE [LARGE SCALE GENOMIC DNA]</scope>
</reference>
<dbReference type="EMBL" id="MHVS01000005">
    <property type="protein sequence ID" value="OHA96585.1"/>
    <property type="molecule type" value="Genomic_DNA"/>
</dbReference>
<dbReference type="InterPro" id="IPR042184">
    <property type="entry name" value="YqeY/Aim41_N"/>
</dbReference>
<proteinExistence type="predicted"/>
<dbReference type="Gene3D" id="1.10.10.410">
    <property type="match status" value="1"/>
</dbReference>
<organism evidence="1 2">
    <name type="scientific">Candidatus Zambryskibacteria bacterium RIFCSPHIGHO2_02_FULL_43_37</name>
    <dbReference type="NCBI Taxonomy" id="1802749"/>
    <lineage>
        <taxon>Bacteria</taxon>
        <taxon>Candidatus Zambryskiibacteriota</taxon>
    </lineage>
</organism>
<evidence type="ECO:0000313" key="2">
    <source>
        <dbReference type="Proteomes" id="UP000177279"/>
    </source>
</evidence>
<dbReference type="InterPro" id="IPR023168">
    <property type="entry name" value="GatB_Yqey_C_2"/>
</dbReference>
<dbReference type="Pfam" id="PF09424">
    <property type="entry name" value="YqeY"/>
    <property type="match status" value="1"/>
</dbReference>
<evidence type="ECO:0000313" key="1">
    <source>
        <dbReference type="EMBL" id="OHA96585.1"/>
    </source>
</evidence>